<dbReference type="EMBL" id="GL376592">
    <property type="status" value="NOT_ANNOTATED_CDS"/>
    <property type="molecule type" value="Genomic_DNA"/>
</dbReference>
<dbReference type="Gene3D" id="2.60.40.760">
    <property type="entry name" value="Expansin, cellulose-binding-like domain"/>
    <property type="match status" value="1"/>
</dbReference>
<dbReference type="EnsemblProtists" id="PYU1_T010809">
    <property type="protein sequence ID" value="PYU1_T010809"/>
    <property type="gene ID" value="PYU1_G010786"/>
</dbReference>
<evidence type="ECO:0000256" key="2">
    <source>
        <dbReference type="SAM" id="MobiDB-lite"/>
    </source>
</evidence>
<dbReference type="OMA" id="WASGANC"/>
<dbReference type="Pfam" id="PF03330">
    <property type="entry name" value="DPBB_1"/>
    <property type="match status" value="1"/>
</dbReference>
<feature type="chain" id="PRO_5003868425" description="Expansin-like EG45 domain-containing protein" evidence="3">
    <location>
        <begin position="19"/>
        <end position="294"/>
    </location>
</feature>
<proteinExistence type="predicted"/>
<evidence type="ECO:0000256" key="3">
    <source>
        <dbReference type="SAM" id="SignalP"/>
    </source>
</evidence>
<dbReference type="InParanoid" id="K3X0R0"/>
<dbReference type="Gene3D" id="2.40.40.10">
    <property type="entry name" value="RlpA-like domain"/>
    <property type="match status" value="1"/>
</dbReference>
<organism evidence="5 6">
    <name type="scientific">Globisporangium ultimum (strain ATCC 200006 / CBS 805.95 / DAOM BR144)</name>
    <name type="common">Pythium ultimum</name>
    <dbReference type="NCBI Taxonomy" id="431595"/>
    <lineage>
        <taxon>Eukaryota</taxon>
        <taxon>Sar</taxon>
        <taxon>Stramenopiles</taxon>
        <taxon>Oomycota</taxon>
        <taxon>Peronosporomycetes</taxon>
        <taxon>Pythiales</taxon>
        <taxon>Pythiaceae</taxon>
        <taxon>Globisporangium</taxon>
    </lineage>
</organism>
<dbReference type="HOGENOM" id="CLU_026963_2_0_1"/>
<dbReference type="SUPFAM" id="SSF50685">
    <property type="entry name" value="Barwin-like endoglucanases"/>
    <property type="match status" value="1"/>
</dbReference>
<keyword evidence="6" id="KW-1185">Reference proteome</keyword>
<evidence type="ECO:0000256" key="1">
    <source>
        <dbReference type="ARBA" id="ARBA00022729"/>
    </source>
</evidence>
<evidence type="ECO:0000313" key="5">
    <source>
        <dbReference type="EnsemblProtists" id="PYU1_T010809"/>
    </source>
</evidence>
<dbReference type="NCBIfam" id="NF041144">
    <property type="entry name" value="expansin_EXLX1"/>
    <property type="match status" value="1"/>
</dbReference>
<feature type="region of interest" description="Disordered" evidence="2">
    <location>
        <begin position="245"/>
        <end position="266"/>
    </location>
</feature>
<keyword evidence="1 3" id="KW-0732">Signal</keyword>
<reference evidence="6" key="1">
    <citation type="journal article" date="2010" name="Genome Biol.">
        <title>Genome sequence of the necrotrophic plant pathogen Pythium ultimum reveals original pathogenicity mechanisms and effector repertoire.</title>
        <authorList>
            <person name="Levesque C.A."/>
            <person name="Brouwer H."/>
            <person name="Cano L."/>
            <person name="Hamilton J.P."/>
            <person name="Holt C."/>
            <person name="Huitema E."/>
            <person name="Raffaele S."/>
            <person name="Robideau G.P."/>
            <person name="Thines M."/>
            <person name="Win J."/>
            <person name="Zerillo M.M."/>
            <person name="Beakes G.W."/>
            <person name="Boore J.L."/>
            <person name="Busam D."/>
            <person name="Dumas B."/>
            <person name="Ferriera S."/>
            <person name="Fuerstenberg S.I."/>
            <person name="Gachon C.M."/>
            <person name="Gaulin E."/>
            <person name="Govers F."/>
            <person name="Grenville-Briggs L."/>
            <person name="Horner N."/>
            <person name="Hostetler J."/>
            <person name="Jiang R.H."/>
            <person name="Johnson J."/>
            <person name="Krajaejun T."/>
            <person name="Lin H."/>
            <person name="Meijer H.J."/>
            <person name="Moore B."/>
            <person name="Morris P."/>
            <person name="Phuntmart V."/>
            <person name="Puiu D."/>
            <person name="Shetty J."/>
            <person name="Stajich J.E."/>
            <person name="Tripathy S."/>
            <person name="Wawra S."/>
            <person name="van West P."/>
            <person name="Whitty B.R."/>
            <person name="Coutinho P.M."/>
            <person name="Henrissat B."/>
            <person name="Martin F."/>
            <person name="Thomas P.D."/>
            <person name="Tyler B.M."/>
            <person name="De Vries R.P."/>
            <person name="Kamoun S."/>
            <person name="Yandell M."/>
            <person name="Tisserat N."/>
            <person name="Buell C.R."/>
        </authorList>
    </citation>
    <scope>NUCLEOTIDE SEQUENCE</scope>
    <source>
        <strain evidence="6">DAOM:BR144</strain>
    </source>
</reference>
<dbReference type="PANTHER" id="PTHR31836:SF21">
    <property type="entry name" value="EXPANSIN-LIKE PROTEIN 7"/>
    <property type="match status" value="1"/>
</dbReference>
<dbReference type="InterPro" id="IPR007112">
    <property type="entry name" value="Expansin/allergen_DPBB_dom"/>
</dbReference>
<reference evidence="5" key="3">
    <citation type="submission" date="2015-02" db="UniProtKB">
        <authorList>
            <consortium name="EnsemblProtists"/>
        </authorList>
    </citation>
    <scope>IDENTIFICATION</scope>
    <source>
        <strain evidence="5">DAOM BR144</strain>
    </source>
</reference>
<dbReference type="CDD" id="cd22271">
    <property type="entry name" value="DPBB_EXP_N-like"/>
    <property type="match status" value="1"/>
</dbReference>
<dbReference type="VEuPathDB" id="FungiDB:PYU1_G010786"/>
<dbReference type="InterPro" id="IPR036908">
    <property type="entry name" value="RlpA-like_sf"/>
</dbReference>
<dbReference type="InterPro" id="IPR051477">
    <property type="entry name" value="Expansin_CellWall"/>
</dbReference>
<dbReference type="eggNOG" id="ENOG502SCT4">
    <property type="taxonomic scope" value="Eukaryota"/>
</dbReference>
<reference evidence="6" key="2">
    <citation type="submission" date="2010-04" db="EMBL/GenBank/DDBJ databases">
        <authorList>
            <person name="Buell R."/>
            <person name="Hamilton J."/>
            <person name="Hostetler J."/>
        </authorList>
    </citation>
    <scope>NUCLEOTIDE SEQUENCE [LARGE SCALE GENOMIC DNA]</scope>
    <source>
        <strain evidence="6">DAOM:BR144</strain>
    </source>
</reference>
<dbReference type="AlphaFoldDB" id="K3X0R0"/>
<dbReference type="Proteomes" id="UP000019132">
    <property type="component" value="Unassembled WGS sequence"/>
</dbReference>
<protein>
    <recommendedName>
        <fullName evidence="4">Expansin-like EG45 domain-containing protein</fullName>
    </recommendedName>
</protein>
<evidence type="ECO:0000313" key="6">
    <source>
        <dbReference type="Proteomes" id="UP000019132"/>
    </source>
</evidence>
<dbReference type="InterPro" id="IPR049818">
    <property type="entry name" value="Expansin_EXLX1-like"/>
</dbReference>
<feature type="signal peptide" evidence="3">
    <location>
        <begin position="1"/>
        <end position="18"/>
    </location>
</feature>
<sequence length="294" mass="31640">MILSVASTLAIIHNGVAALDDSEYFEGDGTTYTLSQMSGGNYNLMSAISNAGVNYAALNSEQWDNLAHCGRCAQVSCIDSRCSDQTISEIVQIVDRCPECKHGALDLSPSVFKTITGSDPSRFKIKWKFVDCPVQGNVKYCLKDGSNSFWTAIQPTNFVSGVKSLTVNGHETTMTDSVYYYLLDGQSQDQVDLSSLKIVLTSVHDERIEETVALEPGSCATGTSQFAAGGDAHVAVGNPVHVLPNSSASKLGSKRNSDSGANNLKFKRSSNYSETYNINSKHSIDSRAYDLGSD</sequence>
<dbReference type="InterPro" id="IPR036749">
    <property type="entry name" value="Expansin_CBD_sf"/>
</dbReference>
<accession>K3X0R0</accession>
<evidence type="ECO:0000259" key="4">
    <source>
        <dbReference type="PROSITE" id="PS50842"/>
    </source>
</evidence>
<name>K3X0R0_GLOUD</name>
<dbReference type="PROSITE" id="PS50842">
    <property type="entry name" value="EXPANSIN_EG45"/>
    <property type="match status" value="1"/>
</dbReference>
<dbReference type="InterPro" id="IPR009009">
    <property type="entry name" value="RlpA-like_DPBB"/>
</dbReference>
<dbReference type="PANTHER" id="PTHR31836">
    <property type="match status" value="1"/>
</dbReference>
<feature type="domain" description="Expansin-like EG45" evidence="4">
    <location>
        <begin position="37"/>
        <end position="137"/>
    </location>
</feature>